<dbReference type="EMBL" id="UYJE01000856">
    <property type="protein sequence ID" value="VDH97110.1"/>
    <property type="molecule type" value="Genomic_DNA"/>
</dbReference>
<gene>
    <name evidence="1" type="ORF">MGAL_10B007469</name>
</gene>
<dbReference type="OrthoDB" id="6144864at2759"/>
<reference evidence="1" key="1">
    <citation type="submission" date="2018-11" db="EMBL/GenBank/DDBJ databases">
        <authorList>
            <person name="Alioto T."/>
            <person name="Alioto T."/>
        </authorList>
    </citation>
    <scope>NUCLEOTIDE SEQUENCE</scope>
</reference>
<dbReference type="AlphaFoldDB" id="A0A8B6BY62"/>
<accession>A0A8B6BY62</accession>
<evidence type="ECO:0000313" key="1">
    <source>
        <dbReference type="EMBL" id="VDH97110.1"/>
    </source>
</evidence>
<protein>
    <submittedName>
        <fullName evidence="1">Uncharacterized protein</fullName>
    </submittedName>
</protein>
<comment type="caution">
    <text evidence="1">The sequence shown here is derived from an EMBL/GenBank/DDBJ whole genome shotgun (WGS) entry which is preliminary data.</text>
</comment>
<keyword evidence="2" id="KW-1185">Reference proteome</keyword>
<name>A0A8B6BY62_MYTGA</name>
<evidence type="ECO:0000313" key="2">
    <source>
        <dbReference type="Proteomes" id="UP000596742"/>
    </source>
</evidence>
<sequence length="137" mass="15336">MYKGYCVALRSIKQRRLSKDDEWFEPLKALATEVVVETFDIEGVKDKIESTVDNCMQKDDVTECLKGEVGAVSDALGKAVSKEARDKVDLLHDVYVTCNDVEGDKEIEKCAFKEGKRCLIICMFLSVNCSLMSLNSP</sequence>
<proteinExistence type="predicted"/>
<organism evidence="1 2">
    <name type="scientific">Mytilus galloprovincialis</name>
    <name type="common">Mediterranean mussel</name>
    <dbReference type="NCBI Taxonomy" id="29158"/>
    <lineage>
        <taxon>Eukaryota</taxon>
        <taxon>Metazoa</taxon>
        <taxon>Spiralia</taxon>
        <taxon>Lophotrochozoa</taxon>
        <taxon>Mollusca</taxon>
        <taxon>Bivalvia</taxon>
        <taxon>Autobranchia</taxon>
        <taxon>Pteriomorphia</taxon>
        <taxon>Mytilida</taxon>
        <taxon>Mytiloidea</taxon>
        <taxon>Mytilidae</taxon>
        <taxon>Mytilinae</taxon>
        <taxon>Mytilus</taxon>
    </lineage>
</organism>
<dbReference type="Proteomes" id="UP000596742">
    <property type="component" value="Unassembled WGS sequence"/>
</dbReference>